<dbReference type="PANTHER" id="PTHR42770">
    <property type="entry name" value="AMINO ACID TRANSPORTER-RELATED"/>
    <property type="match status" value="1"/>
</dbReference>
<dbReference type="EMBL" id="CAUI01000023">
    <property type="protein sequence ID" value="CCU81035.1"/>
    <property type="molecule type" value="Genomic_DNA"/>
</dbReference>
<dbReference type="OrthoDB" id="9780162at2"/>
<dbReference type="Gene3D" id="1.20.1740.10">
    <property type="entry name" value="Amino acid/polyamine transporter I"/>
    <property type="match status" value="1"/>
</dbReference>
<dbReference type="InterPro" id="IPR050367">
    <property type="entry name" value="APC_superfamily"/>
</dbReference>
<name>M5E463_9FIRM</name>
<protein>
    <submittedName>
        <fullName evidence="7">Amino acid permease-associated region</fullName>
    </submittedName>
</protein>
<comment type="subcellular location">
    <subcellularLocation>
        <location evidence="1">Cell membrane</location>
        <topology evidence="1">Multi-pass membrane protein</topology>
    </subcellularLocation>
</comment>
<feature type="transmembrane region" description="Helical" evidence="6">
    <location>
        <begin position="222"/>
        <end position="244"/>
    </location>
</feature>
<feature type="transmembrane region" description="Helical" evidence="6">
    <location>
        <begin position="321"/>
        <end position="338"/>
    </location>
</feature>
<dbReference type="GO" id="GO:0022857">
    <property type="term" value="F:transmembrane transporter activity"/>
    <property type="evidence" value="ECO:0007669"/>
    <property type="project" value="InterPro"/>
</dbReference>
<dbReference type="GO" id="GO:0005886">
    <property type="term" value="C:plasma membrane"/>
    <property type="evidence" value="ECO:0007669"/>
    <property type="project" value="UniProtKB-SubCell"/>
</dbReference>
<evidence type="ECO:0000313" key="7">
    <source>
        <dbReference type="EMBL" id="CCU81035.1"/>
    </source>
</evidence>
<dbReference type="InParanoid" id="M5E463"/>
<proteinExistence type="predicted"/>
<keyword evidence="2" id="KW-1003">Cell membrane</keyword>
<feature type="transmembrane region" description="Helical" evidence="6">
    <location>
        <begin position="81"/>
        <end position="106"/>
    </location>
</feature>
<evidence type="ECO:0000256" key="5">
    <source>
        <dbReference type="ARBA" id="ARBA00023136"/>
    </source>
</evidence>
<dbReference type="InterPro" id="IPR002293">
    <property type="entry name" value="AA/rel_permease1"/>
</dbReference>
<reference evidence="8" key="1">
    <citation type="journal article" date="2013" name="Genome Announc.">
        <title>Genome Sequence of Halanaerobium saccharolyticum subsp. saccharolyticum Strain DSM 6643T, a Halophilic Hydrogen-Producing Bacterium.</title>
        <authorList>
            <person name="Kivisto A."/>
            <person name="Larjo A."/>
            <person name="Ciranna A."/>
            <person name="Santala V."/>
            <person name="Roos C."/>
            <person name="Karp M."/>
        </authorList>
    </citation>
    <scope>NUCLEOTIDE SEQUENCE [LARGE SCALE GENOMIC DNA]</scope>
    <source>
        <strain evidence="8">DSM 6643</strain>
    </source>
</reference>
<feature type="transmembrane region" description="Helical" evidence="6">
    <location>
        <begin position="396"/>
        <end position="414"/>
    </location>
</feature>
<feature type="transmembrane region" description="Helical" evidence="6">
    <location>
        <begin position="118"/>
        <end position="136"/>
    </location>
</feature>
<evidence type="ECO:0000256" key="2">
    <source>
        <dbReference type="ARBA" id="ARBA00022475"/>
    </source>
</evidence>
<keyword evidence="5 6" id="KW-0472">Membrane</keyword>
<keyword evidence="8" id="KW-1185">Reference proteome</keyword>
<comment type="caution">
    <text evidence="7">The sequence shown here is derived from an EMBL/GenBank/DDBJ whole genome shotgun (WGS) entry which is preliminary data.</text>
</comment>
<organism evidence="7 8">
    <name type="scientific">Halanaerobium saccharolyticum subsp. saccharolyticum DSM 6643</name>
    <dbReference type="NCBI Taxonomy" id="1293054"/>
    <lineage>
        <taxon>Bacteria</taxon>
        <taxon>Bacillati</taxon>
        <taxon>Bacillota</taxon>
        <taxon>Clostridia</taxon>
        <taxon>Halanaerobiales</taxon>
        <taxon>Halanaerobiaceae</taxon>
        <taxon>Halanaerobium</taxon>
    </lineage>
</organism>
<evidence type="ECO:0000256" key="1">
    <source>
        <dbReference type="ARBA" id="ARBA00004651"/>
    </source>
</evidence>
<dbReference type="Proteomes" id="UP000012063">
    <property type="component" value="Unassembled WGS sequence"/>
</dbReference>
<evidence type="ECO:0000256" key="4">
    <source>
        <dbReference type="ARBA" id="ARBA00022989"/>
    </source>
</evidence>
<feature type="transmembrane region" description="Helical" evidence="6">
    <location>
        <begin position="180"/>
        <end position="201"/>
    </location>
</feature>
<dbReference type="Pfam" id="PF13520">
    <property type="entry name" value="AA_permease_2"/>
    <property type="match status" value="1"/>
</dbReference>
<dbReference type="AlphaFoldDB" id="M5E463"/>
<gene>
    <name evidence="7" type="ORF">HSACCH_02528</name>
</gene>
<feature type="transmembrane region" description="Helical" evidence="6">
    <location>
        <begin position="12"/>
        <end position="33"/>
    </location>
</feature>
<evidence type="ECO:0000256" key="3">
    <source>
        <dbReference type="ARBA" id="ARBA00022692"/>
    </source>
</evidence>
<evidence type="ECO:0000313" key="8">
    <source>
        <dbReference type="Proteomes" id="UP000012063"/>
    </source>
</evidence>
<keyword evidence="3 6" id="KW-0812">Transmembrane</keyword>
<feature type="transmembrane region" description="Helical" evidence="6">
    <location>
        <begin position="39"/>
        <end position="60"/>
    </location>
</feature>
<sequence>MSKKKMGLNETWSMAVGGMVGGGIFSVLGVIIATAGNMAWLSFFIAGLIALATGISYSNLTNKFEEGGGAFTYIKDINHQGLAGGLSWLLIIGYILTLSVYAFTFGQYLEKLLNFGPWFPRLISISIILIFMYLNLRGVSDASQLEVFIVWAKLAILVGIASLGLWQFDLQIFNSGHLKSAGTFANAIVGASTIFMAYEGFQLITYDYEDIKDADSTIRKAEILAVISVIFIYILVTLGTINLVSYQTIIEEKEVVLAIAGENILGTAGLIIASIAALFSTGSAINSTLFATSRLAIKVANDGELPSFLAHKNDSGLPDRSIYVIGGTGALLAAFGNLASLVEAASFIFLVTFSVVNFIAFKEIKENKTVSFLGGLGASISSILLFIRFLNRDLKIIIALAVLLFLATIGRNLIYRIKSQ</sequence>
<dbReference type="PANTHER" id="PTHR42770:SF11">
    <property type="entry name" value="INNER MEMBRANE TRANSPORT PROTEIN YBAT"/>
    <property type="match status" value="1"/>
</dbReference>
<feature type="transmembrane region" description="Helical" evidence="6">
    <location>
        <begin position="370"/>
        <end position="390"/>
    </location>
</feature>
<feature type="transmembrane region" description="Helical" evidence="6">
    <location>
        <begin position="148"/>
        <end position="168"/>
    </location>
</feature>
<feature type="transmembrane region" description="Helical" evidence="6">
    <location>
        <begin position="344"/>
        <end position="361"/>
    </location>
</feature>
<accession>M5E463</accession>
<dbReference type="eggNOG" id="COG0531">
    <property type="taxonomic scope" value="Bacteria"/>
</dbReference>
<evidence type="ECO:0000256" key="6">
    <source>
        <dbReference type="SAM" id="Phobius"/>
    </source>
</evidence>
<feature type="transmembrane region" description="Helical" evidence="6">
    <location>
        <begin position="264"/>
        <end position="285"/>
    </location>
</feature>
<dbReference type="RefSeq" id="WP_005490357.1">
    <property type="nucleotide sequence ID" value="NZ_CAUI01000023.1"/>
</dbReference>
<dbReference type="PIRSF" id="PIRSF006060">
    <property type="entry name" value="AA_transporter"/>
    <property type="match status" value="1"/>
</dbReference>
<dbReference type="STRING" id="1293054.HSACCH_02528"/>
<keyword evidence="4 6" id="KW-1133">Transmembrane helix</keyword>